<gene>
    <name evidence="1" type="ORF">KSX_89400</name>
</gene>
<organism evidence="1 2">
    <name type="scientific">Ktedonospora formicarum</name>
    <dbReference type="NCBI Taxonomy" id="2778364"/>
    <lineage>
        <taxon>Bacteria</taxon>
        <taxon>Bacillati</taxon>
        <taxon>Chloroflexota</taxon>
        <taxon>Ktedonobacteria</taxon>
        <taxon>Ktedonobacterales</taxon>
        <taxon>Ktedonobacteraceae</taxon>
        <taxon>Ktedonospora</taxon>
    </lineage>
</organism>
<evidence type="ECO:0000313" key="2">
    <source>
        <dbReference type="Proteomes" id="UP000612362"/>
    </source>
</evidence>
<comment type="caution">
    <text evidence="1">The sequence shown here is derived from an EMBL/GenBank/DDBJ whole genome shotgun (WGS) entry which is preliminary data.</text>
</comment>
<proteinExistence type="predicted"/>
<keyword evidence="2" id="KW-1185">Reference proteome</keyword>
<dbReference type="Proteomes" id="UP000612362">
    <property type="component" value="Unassembled WGS sequence"/>
</dbReference>
<sequence>MEKYGFPLASKRFEGHCSWFHMLTGTIQGDTCRETTGCANEGRTKGIFEYAYKDEIPFLVRIHVS</sequence>
<protein>
    <submittedName>
        <fullName evidence="1">Uncharacterized protein</fullName>
    </submittedName>
</protein>
<name>A0A8J3I5N2_9CHLR</name>
<reference evidence="1" key="1">
    <citation type="submission" date="2020-10" db="EMBL/GenBank/DDBJ databases">
        <title>Taxonomic study of unclassified bacteria belonging to the class Ktedonobacteria.</title>
        <authorList>
            <person name="Yabe S."/>
            <person name="Wang C.M."/>
            <person name="Zheng Y."/>
            <person name="Sakai Y."/>
            <person name="Cavaletti L."/>
            <person name="Monciardini P."/>
            <person name="Donadio S."/>
        </authorList>
    </citation>
    <scope>NUCLEOTIDE SEQUENCE</scope>
    <source>
        <strain evidence="1">SOSP1-1</strain>
    </source>
</reference>
<accession>A0A8J3I5N2</accession>
<evidence type="ECO:0000313" key="1">
    <source>
        <dbReference type="EMBL" id="GHO50777.1"/>
    </source>
</evidence>
<dbReference type="EMBL" id="BNJF01000009">
    <property type="protein sequence ID" value="GHO50777.1"/>
    <property type="molecule type" value="Genomic_DNA"/>
</dbReference>
<dbReference type="AlphaFoldDB" id="A0A8J3I5N2"/>